<gene>
    <name evidence="2" type="primary">ORF8422</name>
</gene>
<feature type="compositionally biased region" description="Basic and acidic residues" evidence="1">
    <location>
        <begin position="54"/>
        <end position="65"/>
    </location>
</feature>
<feature type="non-terminal residue" evidence="2">
    <location>
        <position position="83"/>
    </location>
</feature>
<name>A0A0B6Y1D8_9EUPU</name>
<feature type="compositionally biased region" description="Acidic residues" evidence="1">
    <location>
        <begin position="66"/>
        <end position="83"/>
    </location>
</feature>
<accession>A0A0B6Y1D8</accession>
<protein>
    <submittedName>
        <fullName evidence="2">Uncharacterized protein</fullName>
    </submittedName>
</protein>
<dbReference type="AlphaFoldDB" id="A0A0B6Y1D8"/>
<feature type="non-terminal residue" evidence="2">
    <location>
        <position position="1"/>
    </location>
</feature>
<feature type="region of interest" description="Disordered" evidence="1">
    <location>
        <begin position="1"/>
        <end position="22"/>
    </location>
</feature>
<sequence>VLGSREPVTSGNTKSVQKSKDNTKKQLCCFSPQYTTTAVSDPYSHEMTQSVDVESPKDNFYHENDTEYSDDFDDSSSEIEEDL</sequence>
<evidence type="ECO:0000256" key="1">
    <source>
        <dbReference type="SAM" id="MobiDB-lite"/>
    </source>
</evidence>
<evidence type="ECO:0000313" key="2">
    <source>
        <dbReference type="EMBL" id="CEK49646.1"/>
    </source>
</evidence>
<feature type="region of interest" description="Disordered" evidence="1">
    <location>
        <begin position="36"/>
        <end position="83"/>
    </location>
</feature>
<organism evidence="2">
    <name type="scientific">Arion vulgaris</name>
    <dbReference type="NCBI Taxonomy" id="1028688"/>
    <lineage>
        <taxon>Eukaryota</taxon>
        <taxon>Metazoa</taxon>
        <taxon>Spiralia</taxon>
        <taxon>Lophotrochozoa</taxon>
        <taxon>Mollusca</taxon>
        <taxon>Gastropoda</taxon>
        <taxon>Heterobranchia</taxon>
        <taxon>Euthyneura</taxon>
        <taxon>Panpulmonata</taxon>
        <taxon>Eupulmonata</taxon>
        <taxon>Stylommatophora</taxon>
        <taxon>Helicina</taxon>
        <taxon>Arionoidea</taxon>
        <taxon>Arionidae</taxon>
        <taxon>Arion</taxon>
    </lineage>
</organism>
<feature type="compositionally biased region" description="Polar residues" evidence="1">
    <location>
        <begin position="7"/>
        <end position="16"/>
    </location>
</feature>
<proteinExistence type="predicted"/>
<dbReference type="EMBL" id="HACG01002781">
    <property type="protein sequence ID" value="CEK49646.1"/>
    <property type="molecule type" value="Transcribed_RNA"/>
</dbReference>
<reference evidence="2" key="1">
    <citation type="submission" date="2014-12" db="EMBL/GenBank/DDBJ databases">
        <title>Insight into the proteome of Arion vulgaris.</title>
        <authorList>
            <person name="Aradska J."/>
            <person name="Bulat T."/>
            <person name="Smidak R."/>
            <person name="Sarate P."/>
            <person name="Gangsoo J."/>
            <person name="Sialana F."/>
            <person name="Bilban M."/>
            <person name="Lubec G."/>
        </authorList>
    </citation>
    <scope>NUCLEOTIDE SEQUENCE</scope>
    <source>
        <tissue evidence="2">Skin</tissue>
    </source>
</reference>